<proteinExistence type="predicted"/>
<dbReference type="OrthoDB" id="7875733at2"/>
<comment type="caution">
    <text evidence="1">The sequence shown here is derived from an EMBL/GenBank/DDBJ whole genome shotgun (WGS) entry which is preliminary data.</text>
</comment>
<reference evidence="1 2" key="1">
    <citation type="submission" date="2019-04" db="EMBL/GenBank/DDBJ databases">
        <title>Genome sequence of strain shin9-1.</title>
        <authorList>
            <person name="Gao J."/>
            <person name="Sun J."/>
        </authorList>
    </citation>
    <scope>NUCLEOTIDE SEQUENCE [LARGE SCALE GENOMIC DNA]</scope>
    <source>
        <strain evidence="2">shin9-1</strain>
    </source>
</reference>
<accession>A0A4V4HNE3</accession>
<evidence type="ECO:0000313" key="1">
    <source>
        <dbReference type="EMBL" id="THV25786.1"/>
    </source>
</evidence>
<keyword evidence="2" id="KW-1185">Reference proteome</keyword>
<name>A0A4V4HNE3_9HYPH</name>
<protein>
    <submittedName>
        <fullName evidence="1">Uncharacterized protein</fullName>
    </submittedName>
</protein>
<dbReference type="AlphaFoldDB" id="A0A4V4HNE3"/>
<evidence type="ECO:0000313" key="2">
    <source>
        <dbReference type="Proteomes" id="UP000308828"/>
    </source>
</evidence>
<dbReference type="Proteomes" id="UP000308828">
    <property type="component" value="Unassembled WGS sequence"/>
</dbReference>
<organism evidence="1 2">
    <name type="scientific">Peteryoungia ipomoeae</name>
    <dbReference type="NCBI Taxonomy" id="1210932"/>
    <lineage>
        <taxon>Bacteria</taxon>
        <taxon>Pseudomonadati</taxon>
        <taxon>Pseudomonadota</taxon>
        <taxon>Alphaproteobacteria</taxon>
        <taxon>Hyphomicrobiales</taxon>
        <taxon>Rhizobiaceae</taxon>
        <taxon>Peteryoungia</taxon>
    </lineage>
</organism>
<gene>
    <name evidence="1" type="ORF">FAA97_06290</name>
</gene>
<sequence length="298" mass="33895">MPFSVDEIAEHPHFLGALRDYSSSLRQQFDGAPRLSRMMASHQRWLLSQAALALDLEYDPSQPSSGLTTTNLREIVTTTSAASRNTVLNFLDQLLSYKFVRIAGDPYRRPKRYEATDISLAAMFQWLVTNLRLLDSLDGGGRVSQLLAKPELFRLIQPQIAHRTCHCPAWREPPNRVAHFLWTEAGGLVMDEMVRRATDLNSELDGYPIGRVDARSLSEQFMISRTHLQRLLRKAVDLGCLAYVDDAKSGFVLKRAFLEEYCHWQAIKFAVVDFAFEAICGPVRLSLREPQRNTLREA</sequence>
<dbReference type="RefSeq" id="WP_136597621.1">
    <property type="nucleotide sequence ID" value="NZ_STGV01000001.1"/>
</dbReference>
<dbReference type="EMBL" id="STGV01000001">
    <property type="protein sequence ID" value="THV25786.1"/>
    <property type="molecule type" value="Genomic_DNA"/>
</dbReference>